<dbReference type="SUPFAM" id="SSF50249">
    <property type="entry name" value="Nucleic acid-binding proteins"/>
    <property type="match status" value="1"/>
</dbReference>
<comment type="caution">
    <text evidence="9">The sequence shown here is derived from an EMBL/GenBank/DDBJ whole genome shotgun (WGS) entry which is preliminary data.</text>
</comment>
<comment type="similarity">
    <text evidence="6">Belongs to the class I-like SAM-binding methyltransferase superfamily. RNA M5U methyltransferase family.</text>
</comment>
<sequence>MVTGGRKQPPLRQNNQKLTLKVDRLSHDGRGVAHNDGKIVFISGALAGEMVECRIEKQLSKQDHASLLKVIEASPQRIEPFCKYFDKCGGCSMQMLQLEQQISHKQQILAEQLAHFAECEVQSWQPPLFSNIENTGEQGYRYRARLHVNYTKGLVQVGFLHASSHKIVELNDGCPVLVKQLRAILPLLQPLLAEIASGFRADEIQLTYSEQKISLGLVGVKRQKKPAKKVISHLQQWAEMHQVSVYYQLPDNPIEMVYGDEFLIYQIMPDLKLKFSPSDFTQVNPQMNRAMINQALQWIDIQPAKQYLDLFCGLGNFTLAMAKSGANVTGFEVGQDMVLRAMDNAKLNGLENVNFIKADLFKSIDPKWQKQRFEAILLDPPRAGAETVCRWLANQKLTHKILYVSCNPSTLARDAGILCQGGFSVSRAGVMDMFPHTSHVESMILFER</sequence>
<dbReference type="Gene3D" id="2.40.50.1070">
    <property type="match status" value="1"/>
</dbReference>
<dbReference type="InterPro" id="IPR029063">
    <property type="entry name" value="SAM-dependent_MTases_sf"/>
</dbReference>
<dbReference type="NCBIfam" id="TIGR00479">
    <property type="entry name" value="rumA"/>
    <property type="match status" value="1"/>
</dbReference>
<feature type="binding site" evidence="6">
    <location>
        <position position="282"/>
    </location>
    <ligand>
        <name>S-adenosyl-L-methionine</name>
        <dbReference type="ChEBI" id="CHEBI:59789"/>
    </ligand>
</feature>
<dbReference type="Pfam" id="PF05958">
    <property type="entry name" value="tRNA_U5-meth_tr"/>
    <property type="match status" value="1"/>
</dbReference>
<evidence type="ECO:0000256" key="1">
    <source>
        <dbReference type="ARBA" id="ARBA00022485"/>
    </source>
</evidence>
<keyword evidence="10" id="KW-1185">Reference proteome</keyword>
<dbReference type="Pfam" id="PF01938">
    <property type="entry name" value="TRAM"/>
    <property type="match status" value="1"/>
</dbReference>
<keyword evidence="3 6" id="KW-0808">Transferase</keyword>
<evidence type="ECO:0000256" key="5">
    <source>
        <dbReference type="ARBA" id="ARBA00023014"/>
    </source>
</evidence>
<dbReference type="GO" id="GO:0070041">
    <property type="term" value="F:rRNA (uridine-C5-)-methyltransferase activity"/>
    <property type="evidence" value="ECO:0007669"/>
    <property type="project" value="TreeGrafter"/>
</dbReference>
<dbReference type="PROSITE" id="PS01230">
    <property type="entry name" value="TRMA_1"/>
    <property type="match status" value="1"/>
</dbReference>
<dbReference type="InterPro" id="IPR002792">
    <property type="entry name" value="TRAM_dom"/>
</dbReference>
<dbReference type="InterPro" id="IPR010280">
    <property type="entry name" value="U5_MeTrfase_fam"/>
</dbReference>
<dbReference type="PROSITE" id="PS50926">
    <property type="entry name" value="TRAM"/>
    <property type="match status" value="1"/>
</dbReference>
<dbReference type="CDD" id="cd02440">
    <property type="entry name" value="AdoMet_MTases"/>
    <property type="match status" value="1"/>
</dbReference>
<accession>A0A2V1GPH5</accession>
<evidence type="ECO:0000259" key="8">
    <source>
        <dbReference type="PROSITE" id="PS50926"/>
    </source>
</evidence>
<dbReference type="Gene3D" id="2.40.50.140">
    <property type="entry name" value="Nucleic acid-binding proteins"/>
    <property type="match status" value="1"/>
</dbReference>
<feature type="binding site" evidence="6">
    <location>
        <position position="311"/>
    </location>
    <ligand>
        <name>S-adenosyl-L-methionine</name>
        <dbReference type="ChEBI" id="CHEBI:59789"/>
    </ligand>
</feature>
<keyword evidence="4 6" id="KW-0949">S-adenosyl-L-methionine</keyword>
<dbReference type="EMBL" id="QDDL01000011">
    <property type="protein sequence ID" value="PVZ64926.1"/>
    <property type="molecule type" value="Genomic_DNA"/>
</dbReference>
<dbReference type="GO" id="GO:0070475">
    <property type="term" value="P:rRNA base methylation"/>
    <property type="evidence" value="ECO:0007669"/>
    <property type="project" value="TreeGrafter"/>
</dbReference>
<dbReference type="InterPro" id="IPR030391">
    <property type="entry name" value="MeTrfase_TrmA_CS"/>
</dbReference>
<evidence type="ECO:0000256" key="4">
    <source>
        <dbReference type="ARBA" id="ARBA00022691"/>
    </source>
</evidence>
<name>A0A2V1GPH5_9GAMM</name>
<keyword evidence="1" id="KW-0004">4Fe-4S</keyword>
<dbReference type="PROSITE" id="PS51687">
    <property type="entry name" value="SAM_MT_RNA_M5U"/>
    <property type="match status" value="1"/>
</dbReference>
<dbReference type="AlphaFoldDB" id="A0A2V1GPH5"/>
<keyword evidence="2 6" id="KW-0489">Methyltransferase</keyword>
<keyword evidence="1" id="KW-0479">Metal-binding</keyword>
<feature type="domain" description="TRAM" evidence="8">
    <location>
        <begin position="11"/>
        <end position="69"/>
    </location>
</feature>
<dbReference type="Proteomes" id="UP000244906">
    <property type="component" value="Unassembled WGS sequence"/>
</dbReference>
<dbReference type="FunFam" id="2.40.50.140:FF:000097">
    <property type="entry name" value="23S rRNA (uracil(1939)-C(5))-methyltransferase RlmD"/>
    <property type="match status" value="1"/>
</dbReference>
<evidence type="ECO:0000256" key="3">
    <source>
        <dbReference type="ARBA" id="ARBA00022679"/>
    </source>
</evidence>
<evidence type="ECO:0000313" key="10">
    <source>
        <dbReference type="Proteomes" id="UP000244906"/>
    </source>
</evidence>
<feature type="binding site" evidence="6">
    <location>
        <position position="379"/>
    </location>
    <ligand>
        <name>S-adenosyl-L-methionine</name>
        <dbReference type="ChEBI" id="CHEBI:59789"/>
    </ligand>
</feature>
<gene>
    <name evidence="9" type="ORF">DC094_18865</name>
</gene>
<dbReference type="PANTHER" id="PTHR11061">
    <property type="entry name" value="RNA M5U METHYLTRANSFERASE"/>
    <property type="match status" value="1"/>
</dbReference>
<dbReference type="GO" id="GO:0051539">
    <property type="term" value="F:4 iron, 4 sulfur cluster binding"/>
    <property type="evidence" value="ECO:0007669"/>
    <property type="project" value="UniProtKB-KW"/>
</dbReference>
<dbReference type="SUPFAM" id="SSF53335">
    <property type="entry name" value="S-adenosyl-L-methionine-dependent methyltransferases"/>
    <property type="match status" value="1"/>
</dbReference>
<feature type="binding site" evidence="6">
    <location>
        <position position="332"/>
    </location>
    <ligand>
        <name>S-adenosyl-L-methionine</name>
        <dbReference type="ChEBI" id="CHEBI:59789"/>
    </ligand>
</feature>
<evidence type="ECO:0000256" key="7">
    <source>
        <dbReference type="PROSITE-ProRule" id="PRU10015"/>
    </source>
</evidence>
<evidence type="ECO:0000256" key="6">
    <source>
        <dbReference type="PROSITE-ProRule" id="PRU01024"/>
    </source>
</evidence>
<feature type="active site" evidence="7">
    <location>
        <position position="406"/>
    </location>
</feature>
<proteinExistence type="inferred from homology"/>
<dbReference type="Gene3D" id="3.40.50.150">
    <property type="entry name" value="Vaccinia Virus protein VP39"/>
    <property type="match status" value="1"/>
</dbReference>
<reference evidence="9 10" key="1">
    <citation type="submission" date="2018-04" db="EMBL/GenBank/DDBJ databases">
        <title>Thalassorhabdus spongiae gen. nov., sp. nov., isolated from a marine sponge in South-West Iceland.</title>
        <authorList>
            <person name="Knobloch S."/>
            <person name="Daussin A."/>
            <person name="Johannsson R."/>
            <person name="Marteinsson V.T."/>
        </authorList>
    </citation>
    <scope>NUCLEOTIDE SEQUENCE [LARGE SCALE GENOMIC DNA]</scope>
    <source>
        <strain evidence="9 10">Hp12</strain>
    </source>
</reference>
<dbReference type="PANTHER" id="PTHR11061:SF49">
    <property type="entry name" value="23S RRNA (URACIL(1939)-C(5))-METHYLTRANSFERASE RLMD"/>
    <property type="match status" value="1"/>
</dbReference>
<dbReference type="InterPro" id="IPR012340">
    <property type="entry name" value="NA-bd_OB-fold"/>
</dbReference>
<keyword evidence="5" id="KW-0411">Iron-sulfur</keyword>
<feature type="active site" description="Nucleophile" evidence="6">
    <location>
        <position position="406"/>
    </location>
</feature>
<protein>
    <submittedName>
        <fullName evidence="9">23S rRNA (Uracil(1939)-C(5))-methyltransferase RlmD</fullName>
    </submittedName>
</protein>
<dbReference type="PROSITE" id="PS01231">
    <property type="entry name" value="TRMA_2"/>
    <property type="match status" value="1"/>
</dbReference>
<organism evidence="9 10">
    <name type="scientific">Pelagibaculum spongiae</name>
    <dbReference type="NCBI Taxonomy" id="2080658"/>
    <lineage>
        <taxon>Bacteria</taxon>
        <taxon>Pseudomonadati</taxon>
        <taxon>Pseudomonadota</taxon>
        <taxon>Gammaproteobacteria</taxon>
        <taxon>Oceanospirillales</taxon>
        <taxon>Pelagibaculum</taxon>
    </lineage>
</organism>
<keyword evidence="1" id="KW-0408">Iron</keyword>
<evidence type="ECO:0000313" key="9">
    <source>
        <dbReference type="EMBL" id="PVZ64926.1"/>
    </source>
</evidence>
<dbReference type="InterPro" id="IPR030390">
    <property type="entry name" value="MeTrfase_TrmA_AS"/>
</dbReference>
<evidence type="ECO:0000256" key="2">
    <source>
        <dbReference type="ARBA" id="ARBA00022603"/>
    </source>
</evidence>